<feature type="region of interest" description="Disordered" evidence="1">
    <location>
        <begin position="1"/>
        <end position="25"/>
    </location>
</feature>
<evidence type="ECO:0000313" key="3">
    <source>
        <dbReference type="Proteomes" id="UP000295192"/>
    </source>
</evidence>
<feature type="compositionally biased region" description="Polar residues" evidence="1">
    <location>
        <begin position="16"/>
        <end position="25"/>
    </location>
</feature>
<sequence length="94" mass="9620">MRLEMKQKLAEGEAASINQTHSAQRSVRIVETRAATLSALNKDIVSNRLAETGAESVSNKPGSGVFWPMGNGNGDGDGNGNGNGSGSGNIADSC</sequence>
<accession>A0A484BME6</accession>
<keyword evidence="3" id="KW-1185">Reference proteome</keyword>
<feature type="compositionally biased region" description="Gly residues" evidence="1">
    <location>
        <begin position="71"/>
        <end position="87"/>
    </location>
</feature>
<feature type="region of interest" description="Disordered" evidence="1">
    <location>
        <begin position="52"/>
        <end position="94"/>
    </location>
</feature>
<dbReference type="EMBL" id="LSRL02000018">
    <property type="protein sequence ID" value="TDG49957.1"/>
    <property type="molecule type" value="Genomic_DNA"/>
</dbReference>
<proteinExistence type="predicted"/>
<name>A0A484BME6_DRONA</name>
<dbReference type="Proteomes" id="UP000295192">
    <property type="component" value="Unassembled WGS sequence"/>
</dbReference>
<comment type="caution">
    <text evidence="2">The sequence shown here is derived from an EMBL/GenBank/DDBJ whole genome shotgun (WGS) entry which is preliminary data.</text>
</comment>
<protein>
    <submittedName>
        <fullName evidence="2">Uncharacterized protein</fullName>
    </submittedName>
</protein>
<gene>
    <name evidence="2" type="ORF">AWZ03_003467</name>
</gene>
<evidence type="ECO:0000256" key="1">
    <source>
        <dbReference type="SAM" id="MobiDB-lite"/>
    </source>
</evidence>
<evidence type="ECO:0000313" key="2">
    <source>
        <dbReference type="EMBL" id="TDG49957.1"/>
    </source>
</evidence>
<dbReference type="AlphaFoldDB" id="A0A484BME6"/>
<organism evidence="2 3">
    <name type="scientific">Drosophila navojoa</name>
    <name type="common">Fruit fly</name>
    <dbReference type="NCBI Taxonomy" id="7232"/>
    <lineage>
        <taxon>Eukaryota</taxon>
        <taxon>Metazoa</taxon>
        <taxon>Ecdysozoa</taxon>
        <taxon>Arthropoda</taxon>
        <taxon>Hexapoda</taxon>
        <taxon>Insecta</taxon>
        <taxon>Pterygota</taxon>
        <taxon>Neoptera</taxon>
        <taxon>Endopterygota</taxon>
        <taxon>Diptera</taxon>
        <taxon>Brachycera</taxon>
        <taxon>Muscomorpha</taxon>
        <taxon>Ephydroidea</taxon>
        <taxon>Drosophilidae</taxon>
        <taxon>Drosophila</taxon>
    </lineage>
</organism>
<feature type="compositionally biased region" description="Basic and acidic residues" evidence="1">
    <location>
        <begin position="1"/>
        <end position="11"/>
    </location>
</feature>
<reference evidence="2 3" key="1">
    <citation type="journal article" date="2019" name="J. Hered.">
        <title>An Improved Genome Assembly for Drosophila navojoa, the Basal Species in the mojavensis Cluster.</title>
        <authorList>
            <person name="Vanderlinde T."/>
            <person name="Dupim E.G."/>
            <person name="Nazario-Yepiz N.O."/>
            <person name="Carvalho A.B."/>
        </authorList>
    </citation>
    <scope>NUCLEOTIDE SEQUENCE [LARGE SCALE GENOMIC DNA]</scope>
    <source>
        <strain evidence="2">Navoj_Jal97</strain>
        <tissue evidence="2">Whole organism</tissue>
    </source>
</reference>